<reference evidence="1 2" key="1">
    <citation type="submission" date="2023-02" db="EMBL/GenBank/DDBJ databases">
        <title>Oceanobacillus kimchii IFOP_LL358 isolated form Alexandrium catenella lab strain.</title>
        <authorList>
            <person name="Gajardo G."/>
            <person name="Ueki S."/>
            <person name="Maruyama F."/>
        </authorList>
    </citation>
    <scope>NUCLEOTIDE SEQUENCE [LARGE SCALE GENOMIC DNA]</scope>
    <source>
        <strain evidence="1 2">IFOP_LL358</strain>
    </source>
</reference>
<dbReference type="EMBL" id="BSKO01000001">
    <property type="protein sequence ID" value="GLO65778.1"/>
    <property type="molecule type" value="Genomic_DNA"/>
</dbReference>
<name>A0ABQ5TFX4_9BACI</name>
<organism evidence="1 2">
    <name type="scientific">Oceanobacillus kimchii</name>
    <dbReference type="NCBI Taxonomy" id="746691"/>
    <lineage>
        <taxon>Bacteria</taxon>
        <taxon>Bacillati</taxon>
        <taxon>Bacillota</taxon>
        <taxon>Bacilli</taxon>
        <taxon>Bacillales</taxon>
        <taxon>Bacillaceae</taxon>
        <taxon>Oceanobacillus</taxon>
    </lineage>
</organism>
<gene>
    <name evidence="1" type="ORF">MACH08_15620</name>
</gene>
<sequence>MRHKPIPIYAERKERDTGYTIFLDSSTNKVYRAFHKDYNQTTYCDIRSFKSHFRNLSNAISYTNKVSCCYFYWRIRYRDR</sequence>
<evidence type="ECO:0000313" key="1">
    <source>
        <dbReference type="EMBL" id="GLO65778.1"/>
    </source>
</evidence>
<comment type="caution">
    <text evidence="1">The sequence shown here is derived from an EMBL/GenBank/DDBJ whole genome shotgun (WGS) entry which is preliminary data.</text>
</comment>
<evidence type="ECO:0000313" key="2">
    <source>
        <dbReference type="Proteomes" id="UP001275436"/>
    </source>
</evidence>
<dbReference type="Proteomes" id="UP001275436">
    <property type="component" value="Unassembled WGS sequence"/>
</dbReference>
<proteinExistence type="predicted"/>
<keyword evidence="2" id="KW-1185">Reference proteome</keyword>
<protein>
    <recommendedName>
        <fullName evidence="3">KTSC domain-containing protein</fullName>
    </recommendedName>
</protein>
<evidence type="ECO:0008006" key="3">
    <source>
        <dbReference type="Google" id="ProtNLM"/>
    </source>
</evidence>
<accession>A0ABQ5TFX4</accession>